<dbReference type="EMBL" id="CM046395">
    <property type="protein sequence ID" value="KAI8540665.1"/>
    <property type="molecule type" value="Genomic_DNA"/>
</dbReference>
<gene>
    <name evidence="1" type="ORF">RHMOL_Rhmol08G0004200</name>
</gene>
<evidence type="ECO:0000313" key="1">
    <source>
        <dbReference type="EMBL" id="KAI8540665.1"/>
    </source>
</evidence>
<sequence>MKEESIESQSTDTTSTSDDSDNAQGTPKLELEGSPSMISTPNSLETETPVEEPETCPGNEEGDWECVKDYLEQHSDALTTQISLTGDTALHIAVLGGHVKIVEELVHMISAKDLALPNRTGETALSLAAAGGITEVAKPLVRKNHDLLGMKNHYNGNIPVVVAAQFGHVNMVHNLYWVTQEKDLDPETTNQGAKLLTTCIIAQIYDVALDLVQRFPALATTGETLNTLATRQSAFASGTHLVFWKQWVSSCMPVHSHCVSKIHRDIEAHPRIPSHQENIIMQAPCIKHIHETKVKHVQVHELLGCISKDISALNHSELYGTKLFPAVFEAVKHRNSEFVEEIITAYPDIVWILDEESRNIFLFAVLQREEKVFCLLHEMGPRKNLIATSLDKNGNTILHHAAMLSPSSHLDQISSAALQMQRELQWFEEVEKVVQPMYRELPNNEGMTARALFNSQHHKMRKQGEKWMKETATSCTVVAALIATIMFTSAFTVPCGYDNKTGDPLYLNHGFFMIFIVADALSLLSSASSVLMFLGILKSRYNIGEFLFSLPCKLVLGIATLFFSIVTMMLTFATTIHIVLHDRLSWIGIPIVLFSGIPVMIFMFPQVPLLYEICASTFWSGIFERPNKRYR</sequence>
<reference evidence="1" key="1">
    <citation type="submission" date="2022-02" db="EMBL/GenBank/DDBJ databases">
        <title>Plant Genome Project.</title>
        <authorList>
            <person name="Zhang R.-G."/>
        </authorList>
    </citation>
    <scope>NUCLEOTIDE SEQUENCE</scope>
    <source>
        <strain evidence="1">AT1</strain>
    </source>
</reference>
<dbReference type="Proteomes" id="UP001062846">
    <property type="component" value="Chromosome 8"/>
</dbReference>
<organism evidence="1 2">
    <name type="scientific">Rhododendron molle</name>
    <name type="common">Chinese azalea</name>
    <name type="synonym">Azalea mollis</name>
    <dbReference type="NCBI Taxonomy" id="49168"/>
    <lineage>
        <taxon>Eukaryota</taxon>
        <taxon>Viridiplantae</taxon>
        <taxon>Streptophyta</taxon>
        <taxon>Embryophyta</taxon>
        <taxon>Tracheophyta</taxon>
        <taxon>Spermatophyta</taxon>
        <taxon>Magnoliopsida</taxon>
        <taxon>eudicotyledons</taxon>
        <taxon>Gunneridae</taxon>
        <taxon>Pentapetalae</taxon>
        <taxon>asterids</taxon>
        <taxon>Ericales</taxon>
        <taxon>Ericaceae</taxon>
        <taxon>Ericoideae</taxon>
        <taxon>Rhodoreae</taxon>
        <taxon>Rhododendron</taxon>
    </lineage>
</organism>
<accession>A0ACC0MI60</accession>
<comment type="caution">
    <text evidence="1">The sequence shown here is derived from an EMBL/GenBank/DDBJ whole genome shotgun (WGS) entry which is preliminary data.</text>
</comment>
<evidence type="ECO:0000313" key="2">
    <source>
        <dbReference type="Proteomes" id="UP001062846"/>
    </source>
</evidence>
<keyword evidence="2" id="KW-1185">Reference proteome</keyword>
<proteinExistence type="predicted"/>
<protein>
    <submittedName>
        <fullName evidence="1">Uncharacterized protein</fullName>
    </submittedName>
</protein>
<name>A0ACC0MI60_RHOML</name>